<dbReference type="Gene3D" id="2.30.110.10">
    <property type="entry name" value="Electron Transport, Fmn-binding Protein, Chain A"/>
    <property type="match status" value="1"/>
</dbReference>
<evidence type="ECO:0000259" key="2">
    <source>
        <dbReference type="SMART" id="SM00903"/>
    </source>
</evidence>
<dbReference type="InterPro" id="IPR050268">
    <property type="entry name" value="NADH-dep_flavin_reductase"/>
</dbReference>
<sequence length="171" mass="18616">MYAMLENNLNHDPSEALKAAFRRHASGVAVITTKSETGEPVGFTATSMTSLGSNPALVTFNVSQGSSSWPALSNATHLALHMLGADNLGLAKKMAEDQAKRFADSDWEFSEFGLPVFRDATAVLFARVREFHRVEQNAVFVAEVLSGKLGKLDKGLLYFQRSYFTPADTAL</sequence>
<dbReference type="GO" id="GO:0042602">
    <property type="term" value="F:riboflavin reductase (NADPH) activity"/>
    <property type="evidence" value="ECO:0007669"/>
    <property type="project" value="TreeGrafter"/>
</dbReference>
<evidence type="ECO:0000313" key="3">
    <source>
        <dbReference type="EMBL" id="CAB4629540.1"/>
    </source>
</evidence>
<proteinExistence type="predicted"/>
<protein>
    <submittedName>
        <fullName evidence="3">Unannotated protein</fullName>
    </submittedName>
</protein>
<gene>
    <name evidence="3" type="ORF">UFOPK2131_00182</name>
</gene>
<dbReference type="AlphaFoldDB" id="A0A6J6IYA8"/>
<organism evidence="3">
    <name type="scientific">freshwater metagenome</name>
    <dbReference type="NCBI Taxonomy" id="449393"/>
    <lineage>
        <taxon>unclassified sequences</taxon>
        <taxon>metagenomes</taxon>
        <taxon>ecological metagenomes</taxon>
    </lineage>
</organism>
<dbReference type="Pfam" id="PF01613">
    <property type="entry name" value="Flavin_Reduct"/>
    <property type="match status" value="1"/>
</dbReference>
<reference evidence="3" key="1">
    <citation type="submission" date="2020-05" db="EMBL/GenBank/DDBJ databases">
        <authorList>
            <person name="Chiriac C."/>
            <person name="Salcher M."/>
            <person name="Ghai R."/>
            <person name="Kavagutti S V."/>
        </authorList>
    </citation>
    <scope>NUCLEOTIDE SEQUENCE</scope>
</reference>
<dbReference type="InterPro" id="IPR012349">
    <property type="entry name" value="Split_barrel_FMN-bd"/>
</dbReference>
<dbReference type="EMBL" id="CAEZVT010000006">
    <property type="protein sequence ID" value="CAB4629540.1"/>
    <property type="molecule type" value="Genomic_DNA"/>
</dbReference>
<dbReference type="GO" id="GO:0010181">
    <property type="term" value="F:FMN binding"/>
    <property type="evidence" value="ECO:0007669"/>
    <property type="project" value="InterPro"/>
</dbReference>
<keyword evidence="1" id="KW-0560">Oxidoreductase</keyword>
<dbReference type="GO" id="GO:0006208">
    <property type="term" value="P:pyrimidine nucleobase catabolic process"/>
    <property type="evidence" value="ECO:0007669"/>
    <property type="project" value="TreeGrafter"/>
</dbReference>
<feature type="domain" description="Flavin reductase like" evidence="2">
    <location>
        <begin position="21"/>
        <end position="165"/>
    </location>
</feature>
<dbReference type="SUPFAM" id="SSF50475">
    <property type="entry name" value="FMN-binding split barrel"/>
    <property type="match status" value="1"/>
</dbReference>
<dbReference type="InterPro" id="IPR002563">
    <property type="entry name" value="Flavin_Rdtase-like_dom"/>
</dbReference>
<name>A0A6J6IYA8_9ZZZZ</name>
<evidence type="ECO:0000256" key="1">
    <source>
        <dbReference type="ARBA" id="ARBA00023002"/>
    </source>
</evidence>
<dbReference type="PANTHER" id="PTHR30466">
    <property type="entry name" value="FLAVIN REDUCTASE"/>
    <property type="match status" value="1"/>
</dbReference>
<dbReference type="PANTHER" id="PTHR30466:SF1">
    <property type="entry name" value="FMN REDUCTASE (NADH) RUTF"/>
    <property type="match status" value="1"/>
</dbReference>
<accession>A0A6J6IYA8</accession>
<dbReference type="SMART" id="SM00903">
    <property type="entry name" value="Flavin_Reduct"/>
    <property type="match status" value="1"/>
</dbReference>